<keyword evidence="1" id="KW-0472">Membrane</keyword>
<feature type="transmembrane region" description="Helical" evidence="1">
    <location>
        <begin position="77"/>
        <end position="96"/>
    </location>
</feature>
<evidence type="ECO:0000313" key="2">
    <source>
        <dbReference type="EMBL" id="MBD0415091.1"/>
    </source>
</evidence>
<keyword evidence="3" id="KW-1185">Reference proteome</keyword>
<keyword evidence="1" id="KW-0812">Transmembrane</keyword>
<keyword evidence="1" id="KW-1133">Transmembrane helix</keyword>
<evidence type="ECO:0008006" key="4">
    <source>
        <dbReference type="Google" id="ProtNLM"/>
    </source>
</evidence>
<protein>
    <recommendedName>
        <fullName evidence="4">Transmembrane protein</fullName>
    </recommendedName>
</protein>
<reference evidence="2" key="1">
    <citation type="submission" date="2020-09" db="EMBL/GenBank/DDBJ databases">
        <title>Genome seq and assembly of Tianweitania sp.</title>
        <authorList>
            <person name="Chhetri G."/>
        </authorList>
    </citation>
    <scope>NUCLEOTIDE SEQUENCE</scope>
    <source>
        <strain evidence="2">Rool2</strain>
    </source>
</reference>
<sequence length="98" mass="10913">MSSSDRTGDPQLALHHSRLHNGLSVRGFADGLCHAYVILCCNAATNENDRQNGVDNLKANANRMTDRHPRKRMELKIAVAAVIAVIIIVALAWWRFSF</sequence>
<comment type="caution">
    <text evidence="2">The sequence shown here is derived from an EMBL/GenBank/DDBJ whole genome shotgun (WGS) entry which is preliminary data.</text>
</comment>
<dbReference type="Proteomes" id="UP000643405">
    <property type="component" value="Unassembled WGS sequence"/>
</dbReference>
<dbReference type="EMBL" id="JACVVX010000003">
    <property type="protein sequence ID" value="MBD0415091.1"/>
    <property type="molecule type" value="Genomic_DNA"/>
</dbReference>
<evidence type="ECO:0000313" key="3">
    <source>
        <dbReference type="Proteomes" id="UP000643405"/>
    </source>
</evidence>
<proteinExistence type="predicted"/>
<organism evidence="2 3">
    <name type="scientific">Oryzicola mucosus</name>
    <dbReference type="NCBI Taxonomy" id="2767425"/>
    <lineage>
        <taxon>Bacteria</taxon>
        <taxon>Pseudomonadati</taxon>
        <taxon>Pseudomonadota</taxon>
        <taxon>Alphaproteobacteria</taxon>
        <taxon>Hyphomicrobiales</taxon>
        <taxon>Phyllobacteriaceae</taxon>
        <taxon>Oryzicola</taxon>
    </lineage>
</organism>
<name>A0A8J6U048_9HYPH</name>
<evidence type="ECO:0000256" key="1">
    <source>
        <dbReference type="SAM" id="Phobius"/>
    </source>
</evidence>
<dbReference type="RefSeq" id="WP_188164540.1">
    <property type="nucleotide sequence ID" value="NZ_JACVVX010000003.1"/>
</dbReference>
<gene>
    <name evidence="2" type="ORF">ICI42_10535</name>
</gene>
<dbReference type="AlphaFoldDB" id="A0A8J6U048"/>
<accession>A0A8J6U048</accession>